<dbReference type="InterPro" id="IPR043502">
    <property type="entry name" value="DNA/RNA_pol_sf"/>
</dbReference>
<dbReference type="PROSITE" id="PS50171">
    <property type="entry name" value="ZF_MATRIN"/>
    <property type="match status" value="1"/>
</dbReference>
<organism evidence="11 12">
    <name type="scientific">Vitis vinifera</name>
    <name type="common">Grape</name>
    <dbReference type="NCBI Taxonomy" id="29760"/>
    <lineage>
        <taxon>Eukaryota</taxon>
        <taxon>Viridiplantae</taxon>
        <taxon>Streptophyta</taxon>
        <taxon>Embryophyta</taxon>
        <taxon>Tracheophyta</taxon>
        <taxon>Spermatophyta</taxon>
        <taxon>Magnoliopsida</taxon>
        <taxon>eudicotyledons</taxon>
        <taxon>Gunneridae</taxon>
        <taxon>Pentapetalae</taxon>
        <taxon>rosids</taxon>
        <taxon>Vitales</taxon>
        <taxon>Vitaceae</taxon>
        <taxon>Viteae</taxon>
        <taxon>Vitis</taxon>
    </lineage>
</organism>
<evidence type="ECO:0000256" key="2">
    <source>
        <dbReference type="ARBA" id="ARBA00022664"/>
    </source>
</evidence>
<dbReference type="Proteomes" id="UP000288805">
    <property type="component" value="Unassembled WGS sequence"/>
</dbReference>
<dbReference type="InterPro" id="IPR024598">
    <property type="entry name" value="SF3a60/Prp9_C"/>
</dbReference>
<dbReference type="InterPro" id="IPR026960">
    <property type="entry name" value="RVT-Znf"/>
</dbReference>
<gene>
    <name evidence="11" type="primary">ATO_3</name>
    <name evidence="11" type="ORF">CK203_036324</name>
</gene>
<evidence type="ECO:0000256" key="4">
    <source>
        <dbReference type="ARBA" id="ARBA00022771"/>
    </source>
</evidence>
<evidence type="ECO:0000259" key="9">
    <source>
        <dbReference type="PROSITE" id="PS50171"/>
    </source>
</evidence>
<keyword evidence="2" id="KW-0507">mRNA processing</keyword>
<evidence type="ECO:0000256" key="6">
    <source>
        <dbReference type="ARBA" id="ARBA00023187"/>
    </source>
</evidence>
<dbReference type="Pfam" id="PF13966">
    <property type="entry name" value="zf-RVT"/>
    <property type="match status" value="1"/>
</dbReference>
<sequence>MDQNAFVRGRQILDASLIANEVVDFWYKRKEKGLICKLDIEKAYDSINWNFLMKVLQKMGFGSRWMEWIWWWHFNCQIFYLGEWGAGGFFPSSKGLRQGDPLSPYLFVMGMEVLSALIRRAVGGGFVSGCSLKGRGGLVMENKPSQSELIPIGEVEEIEEMAVELGCKVGALPSVYLGLPLGANHKAISMWDGVEERMRRRLALWKRQYISKGGRITLIKSTLASIPIYQLSLFRMPKSVAKRLEKLQRDFLWGGGRMERKIHLINWEVVCTQKVKGGLGIRKIDLLNKALLSKWIWRFAFEEGTLWKKVIGVKYGQEGLGWRTNEARGAFGVGVWKEILKEANWCWDNIRFKVGKGTRVNFWTDHWCGDEALSRIFPQLFALAVHKNATISEVWDSSLGQGGWNLRFARDSNDWELVVIEALFNMLRDFKLSQEEDSVVWRGGGQGKFGVSCAYNLLAAPNSLEFPVKCIWVDKVPTKAAFFAWEATWGKILTLDRLQRRGWQLPNCCFLCGCEEENVHHILLHCTVARVLWDIILALFGVHWVFPETVIEVHVLFSYIRMGVFFFQLATDFEEQWANGMVEGWENESQENGNVPTQHAAIDLDYYSTVEEVMEVGPEMLKEALAALGLKTGGTVQQRAERLFLTKHTPLEQLDQKHFAKGSRRSEQNGTPAAPKEADSSKEIAPPRGETIVRTKENIEKKQALTYEEMEAEREENFLVKIPILQRCEGIMEEVQADTESDDEEQQIYNPLKLPMGWDGKPIPYWLYKLHGLGQEFKCEICGNHSYWGRRAFERHFKEWRHQHGMRCLGIPNTKNFNEITSIKEAKVLWERIQERQGLNKWRPDLEEEYEDKEGNIYNKKTYTDLQRQGLI</sequence>
<keyword evidence="7" id="KW-0539">Nucleus</keyword>
<evidence type="ECO:0000259" key="10">
    <source>
        <dbReference type="PROSITE" id="PS50878"/>
    </source>
</evidence>
<evidence type="ECO:0000256" key="7">
    <source>
        <dbReference type="ARBA" id="ARBA00023242"/>
    </source>
</evidence>
<keyword evidence="3" id="KW-0479">Metal-binding</keyword>
<name>A0A438HSU0_VITVI</name>
<feature type="region of interest" description="Disordered" evidence="8">
    <location>
        <begin position="658"/>
        <end position="690"/>
    </location>
</feature>
<dbReference type="InterPro" id="IPR051421">
    <property type="entry name" value="RNA_Proc_DNA_Dmg_Regulator"/>
</dbReference>
<keyword evidence="5" id="KW-0862">Zinc</keyword>
<evidence type="ECO:0000256" key="8">
    <source>
        <dbReference type="SAM" id="MobiDB-lite"/>
    </source>
</evidence>
<dbReference type="Pfam" id="PF13297">
    <property type="entry name" value="SDE2_2C"/>
    <property type="match status" value="1"/>
</dbReference>
<feature type="domain" description="Reverse transcriptase" evidence="10">
    <location>
        <begin position="1"/>
        <end position="196"/>
    </location>
</feature>
<dbReference type="GO" id="GO:0000398">
    <property type="term" value="P:mRNA splicing, via spliceosome"/>
    <property type="evidence" value="ECO:0007669"/>
    <property type="project" value="InterPro"/>
</dbReference>
<evidence type="ECO:0000256" key="3">
    <source>
        <dbReference type="ARBA" id="ARBA00022723"/>
    </source>
</evidence>
<dbReference type="PANTHER" id="PTHR12786">
    <property type="entry name" value="SPLICING FACTOR SF3A-RELATED"/>
    <property type="match status" value="1"/>
</dbReference>
<feature type="domain" description="Matrin-type" evidence="9">
    <location>
        <begin position="777"/>
        <end position="808"/>
    </location>
</feature>
<proteinExistence type="predicted"/>
<dbReference type="GO" id="GO:0005681">
    <property type="term" value="C:spliceosomal complex"/>
    <property type="evidence" value="ECO:0007669"/>
    <property type="project" value="InterPro"/>
</dbReference>
<dbReference type="AlphaFoldDB" id="A0A438HSU0"/>
<dbReference type="InterPro" id="IPR000690">
    <property type="entry name" value="Matrin/U1-C_Znf_C2H2"/>
</dbReference>
<accession>A0A438HSU0</accession>
<dbReference type="GO" id="GO:0003723">
    <property type="term" value="F:RNA binding"/>
    <property type="evidence" value="ECO:0007669"/>
    <property type="project" value="InterPro"/>
</dbReference>
<keyword evidence="6" id="KW-0508">mRNA splicing</keyword>
<evidence type="ECO:0000256" key="1">
    <source>
        <dbReference type="ARBA" id="ARBA00004123"/>
    </source>
</evidence>
<dbReference type="InterPro" id="IPR000477">
    <property type="entry name" value="RT_dom"/>
</dbReference>
<dbReference type="Pfam" id="PF11931">
    <property type="entry name" value="SF3a60_Prp9_C"/>
    <property type="match status" value="1"/>
</dbReference>
<dbReference type="PROSITE" id="PS50878">
    <property type="entry name" value="RT_POL"/>
    <property type="match status" value="1"/>
</dbReference>
<dbReference type="SUPFAM" id="SSF56672">
    <property type="entry name" value="DNA/RNA polymerases"/>
    <property type="match status" value="1"/>
</dbReference>
<reference evidence="11 12" key="1">
    <citation type="journal article" date="2018" name="PLoS Genet.">
        <title>Population sequencing reveals clonal diversity and ancestral inbreeding in the grapevine cultivar Chardonnay.</title>
        <authorList>
            <person name="Roach M.J."/>
            <person name="Johnson D.L."/>
            <person name="Bohlmann J."/>
            <person name="van Vuuren H.J."/>
            <person name="Jones S.J."/>
            <person name="Pretorius I.S."/>
            <person name="Schmidt S.A."/>
            <person name="Borneman A.R."/>
        </authorList>
    </citation>
    <scope>NUCLEOTIDE SEQUENCE [LARGE SCALE GENOMIC DNA]</scope>
    <source>
        <strain evidence="12">cv. Chardonnay</strain>
        <tissue evidence="11">Leaf</tissue>
    </source>
</reference>
<dbReference type="InterPro" id="IPR025086">
    <property type="entry name" value="SDE2/SF3A3_SAP"/>
</dbReference>
<dbReference type="EMBL" id="QGNW01000183">
    <property type="protein sequence ID" value="RVW87527.1"/>
    <property type="molecule type" value="Genomic_DNA"/>
</dbReference>
<evidence type="ECO:0000313" key="12">
    <source>
        <dbReference type="Proteomes" id="UP000288805"/>
    </source>
</evidence>
<dbReference type="GO" id="GO:0008270">
    <property type="term" value="F:zinc ion binding"/>
    <property type="evidence" value="ECO:0007669"/>
    <property type="project" value="UniProtKB-KW"/>
</dbReference>
<evidence type="ECO:0000313" key="11">
    <source>
        <dbReference type="EMBL" id="RVW87527.1"/>
    </source>
</evidence>
<dbReference type="Pfam" id="PF00078">
    <property type="entry name" value="RVT_1"/>
    <property type="match status" value="1"/>
</dbReference>
<evidence type="ECO:0000256" key="5">
    <source>
        <dbReference type="ARBA" id="ARBA00022833"/>
    </source>
</evidence>
<dbReference type="PANTHER" id="PTHR12786:SF2">
    <property type="entry name" value="SPLICING FACTOR 3A SUBUNIT 3"/>
    <property type="match status" value="1"/>
</dbReference>
<comment type="subcellular location">
    <subcellularLocation>
        <location evidence="1">Nucleus</location>
    </subcellularLocation>
</comment>
<keyword evidence="4" id="KW-0863">Zinc-finger</keyword>
<comment type="caution">
    <text evidence="11">The sequence shown here is derived from an EMBL/GenBank/DDBJ whole genome shotgun (WGS) entry which is preliminary data.</text>
</comment>
<protein>
    <submittedName>
        <fullName evidence="11">Splicing factor SF3a60-like</fullName>
    </submittedName>
</protein>